<comment type="caution">
    <text evidence="1">The sequence shown here is derived from an EMBL/GenBank/DDBJ whole genome shotgun (WGS) entry which is preliminary data.</text>
</comment>
<gene>
    <name evidence="1" type="ORF">JEU11_03740</name>
</gene>
<name>A0ABS0WAS2_9ALTE</name>
<proteinExistence type="predicted"/>
<evidence type="ECO:0000313" key="2">
    <source>
        <dbReference type="Proteomes" id="UP000649232"/>
    </source>
</evidence>
<dbReference type="RefSeq" id="WP_198823716.1">
    <property type="nucleotide sequence ID" value="NZ_JAEILT010000004.1"/>
</dbReference>
<dbReference type="EMBL" id="JAEILT010000004">
    <property type="protein sequence ID" value="MBJ2135556.1"/>
    <property type="molecule type" value="Genomic_DNA"/>
</dbReference>
<accession>A0ABS0WAS2</accession>
<reference evidence="1 2" key="1">
    <citation type="submission" date="2020-12" db="EMBL/GenBank/DDBJ databases">
        <title>Draft genome sequences of nine environmental bacterial isolates colonizing plastic.</title>
        <authorList>
            <person name="Borre I."/>
            <person name="Sonnenschein E.C."/>
        </authorList>
    </citation>
    <scope>NUCLEOTIDE SEQUENCE [LARGE SCALE GENOMIC DNA]</scope>
    <source>
        <strain evidence="1 2">IB30</strain>
    </source>
</reference>
<organism evidence="1 2">
    <name type="scientific">Paraglaciecola chathamensis</name>
    <dbReference type="NCBI Taxonomy" id="368405"/>
    <lineage>
        <taxon>Bacteria</taxon>
        <taxon>Pseudomonadati</taxon>
        <taxon>Pseudomonadota</taxon>
        <taxon>Gammaproteobacteria</taxon>
        <taxon>Alteromonadales</taxon>
        <taxon>Alteromonadaceae</taxon>
        <taxon>Paraglaciecola</taxon>
    </lineage>
</organism>
<protein>
    <submittedName>
        <fullName evidence="1">Uncharacterized protein</fullName>
    </submittedName>
</protein>
<dbReference type="Proteomes" id="UP000649232">
    <property type="component" value="Unassembled WGS sequence"/>
</dbReference>
<evidence type="ECO:0000313" key="1">
    <source>
        <dbReference type="EMBL" id="MBJ2135556.1"/>
    </source>
</evidence>
<sequence>MELKSGKNNSGTAIKDKEIDFDLDNYQPSADVVSFQHSNTEALIDVGDNKTVTITVPKNSTLTLHLILIAFLNSVKFKALAPSSRKARYNIFRQFLSFIEKQEYRVDKDVPNEILGAYLQYMIKNSKQKAKTLKGVINGIKNTLQWYLDQPRNFPHIGNKRKLINIYLAFSIRINAEPSEKRPSLSALFPDCPYSDTELIKSLRLTCCWLLLEYNRQREILLNNEDVCINADKLKQRELLEVPVSKGVLNKRKEHGDRKIVDECRTLYFPILRTITQSEDLVIQERFIQCMRHPFGTTPSENELKLILEAFAGQDGKVKGIAKLQGKNYKQPHITSFTYIDILCPSVVEVFAAQCFLASDRIQTSNLQRLKLDDFAENKRGIQGQHIKGRRPKKHQVGATDVYPPNQLIFDALHDYLHLLEGCQSILPEEFKSKALPYLCGEFMLHGNLGQADNELSNCFTLLTTKGSHIQQAIFKDISEDEAKPFLWVVKKLINNNKACSKQTSEYSKYLYDKTKNKRDLSRSDFVDISTIGLSVSAISESRIAMESGNPVSVKGVGTPEEKEDGKVAAQLTGQTEATKHNTYFDRTNAKESVKSNRKFAVQVGELMLEDAKKMGVLMENTDVIDFEQAKRVLGCSSDTDDLKSLLDELDKDVGLTGEIKQNEKTIFIATDLTAALIIRQIEHIDQQLPRLFIDDPEIQNKATAASSMRVYLQEVFKRFPEHIQKKGNALAPTLTFSFADLV</sequence>